<evidence type="ECO:0008006" key="3">
    <source>
        <dbReference type="Google" id="ProtNLM"/>
    </source>
</evidence>
<proteinExistence type="predicted"/>
<evidence type="ECO:0000313" key="1">
    <source>
        <dbReference type="EMBL" id="EPB70833.1"/>
    </source>
</evidence>
<name>A0A0D6LI36_9BILA</name>
<dbReference type="Proteomes" id="UP000054495">
    <property type="component" value="Unassembled WGS sequence"/>
</dbReference>
<sequence>MLLNYCKTERDKMKIHQNIRSVARIIEAPRITAKFAAHSYSRLLLPEKSMFYCDGMKLSRDSDAAVLLLGLGGGVINGFLHHNFPKMRITIAEISTRFANVAMKWFDLKLGLRHSLVIIDGAEFVLKQAKKDSRSSDELKWVGGASG</sequence>
<reference evidence="1 2" key="1">
    <citation type="submission" date="2013-05" db="EMBL/GenBank/DDBJ databases">
        <title>Draft genome of the parasitic nematode Anyclostoma ceylanicum.</title>
        <authorList>
            <person name="Mitreva M."/>
        </authorList>
    </citation>
    <scope>NUCLEOTIDE SEQUENCE [LARGE SCALE GENOMIC DNA]</scope>
</reference>
<dbReference type="AlphaFoldDB" id="A0A0D6LI36"/>
<organism evidence="1 2">
    <name type="scientific">Ancylostoma ceylanicum</name>
    <dbReference type="NCBI Taxonomy" id="53326"/>
    <lineage>
        <taxon>Eukaryota</taxon>
        <taxon>Metazoa</taxon>
        <taxon>Ecdysozoa</taxon>
        <taxon>Nematoda</taxon>
        <taxon>Chromadorea</taxon>
        <taxon>Rhabditida</taxon>
        <taxon>Rhabditina</taxon>
        <taxon>Rhabditomorpha</taxon>
        <taxon>Strongyloidea</taxon>
        <taxon>Ancylostomatidae</taxon>
        <taxon>Ancylostomatinae</taxon>
        <taxon>Ancylostoma</taxon>
    </lineage>
</organism>
<keyword evidence="2" id="KW-1185">Reference proteome</keyword>
<accession>A0A0D6LI36</accession>
<protein>
    <recommendedName>
        <fullName evidence="3">PABS domain-containing protein</fullName>
    </recommendedName>
</protein>
<evidence type="ECO:0000313" key="2">
    <source>
        <dbReference type="Proteomes" id="UP000054495"/>
    </source>
</evidence>
<dbReference type="InterPro" id="IPR029063">
    <property type="entry name" value="SAM-dependent_MTases_sf"/>
</dbReference>
<dbReference type="EMBL" id="KE125158">
    <property type="protein sequence ID" value="EPB70833.1"/>
    <property type="molecule type" value="Genomic_DNA"/>
</dbReference>
<gene>
    <name evidence="1" type="ORF">ANCCEY_10071</name>
</gene>
<dbReference type="SUPFAM" id="SSF53335">
    <property type="entry name" value="S-adenosyl-L-methionine-dependent methyltransferases"/>
    <property type="match status" value="1"/>
</dbReference>
<dbReference type="Gene3D" id="3.40.50.150">
    <property type="entry name" value="Vaccinia Virus protein VP39"/>
    <property type="match status" value="1"/>
</dbReference>